<dbReference type="Gene3D" id="2.60.120.260">
    <property type="entry name" value="Galactose-binding domain-like"/>
    <property type="match status" value="1"/>
</dbReference>
<dbReference type="InterPro" id="IPR008979">
    <property type="entry name" value="Galactose-bd-like_sf"/>
</dbReference>
<dbReference type="HOGENOM" id="CLU_133965_0_0_1"/>
<protein>
    <recommendedName>
        <fullName evidence="3">SUN domain-containing protein</fullName>
    </recommendedName>
</protein>
<dbReference type="AlphaFoldDB" id="A0A0C3KVC5"/>
<evidence type="ECO:0000313" key="2">
    <source>
        <dbReference type="Proteomes" id="UP000054248"/>
    </source>
</evidence>
<accession>A0A0C3KVC5</accession>
<dbReference type="SUPFAM" id="SSF49785">
    <property type="entry name" value="Galactose-binding domain-like"/>
    <property type="match status" value="1"/>
</dbReference>
<organism evidence="1 2">
    <name type="scientific">Tulasnella calospora MUT 4182</name>
    <dbReference type="NCBI Taxonomy" id="1051891"/>
    <lineage>
        <taxon>Eukaryota</taxon>
        <taxon>Fungi</taxon>
        <taxon>Dikarya</taxon>
        <taxon>Basidiomycota</taxon>
        <taxon>Agaricomycotina</taxon>
        <taxon>Agaricomycetes</taxon>
        <taxon>Cantharellales</taxon>
        <taxon>Tulasnellaceae</taxon>
        <taxon>Tulasnella</taxon>
    </lineage>
</organism>
<gene>
    <name evidence="1" type="ORF">M407DRAFT_244099</name>
</gene>
<sequence>MAGSLIDPDTKIKVSSTLDRSVGKRYLTDRSPETCWTSSQGLPQTIQMAFGQPVIPTTLSITFQGGFVGTKCSVYSQPNDSTLSEWVLLRQVFPEDVNRVQSFQLRERIEENESAALAVTQLKLVFEESSDFFGRITIYDLDIIGMK</sequence>
<reference evidence="2" key="2">
    <citation type="submission" date="2015-01" db="EMBL/GenBank/DDBJ databases">
        <title>Evolutionary Origins and Diversification of the Mycorrhizal Mutualists.</title>
        <authorList>
            <consortium name="DOE Joint Genome Institute"/>
            <consortium name="Mycorrhizal Genomics Consortium"/>
            <person name="Kohler A."/>
            <person name="Kuo A."/>
            <person name="Nagy L.G."/>
            <person name="Floudas D."/>
            <person name="Copeland A."/>
            <person name="Barry K.W."/>
            <person name="Cichocki N."/>
            <person name="Veneault-Fourrey C."/>
            <person name="LaButti K."/>
            <person name="Lindquist E.A."/>
            <person name="Lipzen A."/>
            <person name="Lundell T."/>
            <person name="Morin E."/>
            <person name="Murat C."/>
            <person name="Riley R."/>
            <person name="Ohm R."/>
            <person name="Sun H."/>
            <person name="Tunlid A."/>
            <person name="Henrissat B."/>
            <person name="Grigoriev I.V."/>
            <person name="Hibbett D.S."/>
            <person name="Martin F."/>
        </authorList>
    </citation>
    <scope>NUCLEOTIDE SEQUENCE [LARGE SCALE GENOMIC DNA]</scope>
    <source>
        <strain evidence="2">MUT 4182</strain>
    </source>
</reference>
<name>A0A0C3KVC5_9AGAM</name>
<dbReference type="STRING" id="1051891.A0A0C3KVC5"/>
<evidence type="ECO:0000313" key="1">
    <source>
        <dbReference type="EMBL" id="KIO25378.1"/>
    </source>
</evidence>
<dbReference type="Proteomes" id="UP000054248">
    <property type="component" value="Unassembled WGS sequence"/>
</dbReference>
<dbReference type="EMBL" id="KN823043">
    <property type="protein sequence ID" value="KIO25378.1"/>
    <property type="molecule type" value="Genomic_DNA"/>
</dbReference>
<proteinExistence type="predicted"/>
<keyword evidence="2" id="KW-1185">Reference proteome</keyword>
<dbReference type="OrthoDB" id="10052260at2759"/>
<evidence type="ECO:0008006" key="3">
    <source>
        <dbReference type="Google" id="ProtNLM"/>
    </source>
</evidence>
<reference evidence="1 2" key="1">
    <citation type="submission" date="2014-04" db="EMBL/GenBank/DDBJ databases">
        <authorList>
            <consortium name="DOE Joint Genome Institute"/>
            <person name="Kuo A."/>
            <person name="Girlanda M."/>
            <person name="Perotto S."/>
            <person name="Kohler A."/>
            <person name="Nagy L.G."/>
            <person name="Floudas D."/>
            <person name="Copeland A."/>
            <person name="Barry K.W."/>
            <person name="Cichocki N."/>
            <person name="Veneault-Fourrey C."/>
            <person name="LaButti K."/>
            <person name="Lindquist E.A."/>
            <person name="Lipzen A."/>
            <person name="Lundell T."/>
            <person name="Morin E."/>
            <person name="Murat C."/>
            <person name="Sun H."/>
            <person name="Tunlid A."/>
            <person name="Henrissat B."/>
            <person name="Grigoriev I.V."/>
            <person name="Hibbett D.S."/>
            <person name="Martin F."/>
            <person name="Nordberg H.P."/>
            <person name="Cantor M.N."/>
            <person name="Hua S.X."/>
        </authorList>
    </citation>
    <scope>NUCLEOTIDE SEQUENCE [LARGE SCALE GENOMIC DNA]</scope>
    <source>
        <strain evidence="1 2">MUT 4182</strain>
    </source>
</reference>